<reference evidence="2" key="1">
    <citation type="journal article" date="2014" name="Front. Microbiol.">
        <title>High frequency of phylogenetically diverse reductive dehalogenase-homologous genes in deep subseafloor sedimentary metagenomes.</title>
        <authorList>
            <person name="Kawai M."/>
            <person name="Futagami T."/>
            <person name="Toyoda A."/>
            <person name="Takaki Y."/>
            <person name="Nishi S."/>
            <person name="Hori S."/>
            <person name="Arai W."/>
            <person name="Tsubouchi T."/>
            <person name="Morono Y."/>
            <person name="Uchiyama I."/>
            <person name="Ito T."/>
            <person name="Fujiyama A."/>
            <person name="Inagaki F."/>
            <person name="Takami H."/>
        </authorList>
    </citation>
    <scope>NUCLEOTIDE SEQUENCE</scope>
    <source>
        <strain evidence="2">Expedition CK06-06</strain>
    </source>
</reference>
<keyword evidence="1" id="KW-0472">Membrane</keyword>
<evidence type="ECO:0000256" key="1">
    <source>
        <dbReference type="SAM" id="Phobius"/>
    </source>
</evidence>
<dbReference type="AlphaFoldDB" id="X1DF29"/>
<organism evidence="2">
    <name type="scientific">marine sediment metagenome</name>
    <dbReference type="NCBI Taxonomy" id="412755"/>
    <lineage>
        <taxon>unclassified sequences</taxon>
        <taxon>metagenomes</taxon>
        <taxon>ecological metagenomes</taxon>
    </lineage>
</organism>
<keyword evidence="1" id="KW-1133">Transmembrane helix</keyword>
<dbReference type="EMBL" id="BARU01001630">
    <property type="protein sequence ID" value="GAH19431.1"/>
    <property type="molecule type" value="Genomic_DNA"/>
</dbReference>
<feature type="transmembrane region" description="Helical" evidence="1">
    <location>
        <begin position="102"/>
        <end position="121"/>
    </location>
</feature>
<dbReference type="Gene3D" id="1.10.10.10">
    <property type="entry name" value="Winged helix-like DNA-binding domain superfamily/Winged helix DNA-binding domain"/>
    <property type="match status" value="1"/>
</dbReference>
<sequence>MKLHDNQDIEALDHPVTLKLFLYAKAIYPKDFGVREAKRKLDFNSPSTVLWHLDKLVEANLIEKLPTNRYKLFQSGLEIKEINVPVKYTAQIIRGELVPRRIFLISFVITAFLITLVFTILNPLVASILGSVLLGINAVLYILNYLAIKRQLSYYSWWKEKDDNNK</sequence>
<name>X1DF29_9ZZZZ</name>
<keyword evidence="1" id="KW-0812">Transmembrane</keyword>
<dbReference type="SUPFAM" id="SSF46785">
    <property type="entry name" value="Winged helix' DNA-binding domain"/>
    <property type="match status" value="1"/>
</dbReference>
<accession>X1DF29</accession>
<dbReference type="InterPro" id="IPR036390">
    <property type="entry name" value="WH_DNA-bd_sf"/>
</dbReference>
<evidence type="ECO:0008006" key="3">
    <source>
        <dbReference type="Google" id="ProtNLM"/>
    </source>
</evidence>
<protein>
    <recommendedName>
        <fullName evidence="3">LexA repressor DNA-binding domain-containing protein</fullName>
    </recommendedName>
</protein>
<evidence type="ECO:0000313" key="2">
    <source>
        <dbReference type="EMBL" id="GAH19431.1"/>
    </source>
</evidence>
<dbReference type="InterPro" id="IPR036388">
    <property type="entry name" value="WH-like_DNA-bd_sf"/>
</dbReference>
<comment type="caution">
    <text evidence="2">The sequence shown here is derived from an EMBL/GenBank/DDBJ whole genome shotgun (WGS) entry which is preliminary data.</text>
</comment>
<proteinExistence type="predicted"/>
<feature type="transmembrane region" description="Helical" evidence="1">
    <location>
        <begin position="127"/>
        <end position="148"/>
    </location>
</feature>
<gene>
    <name evidence="2" type="ORF">S03H2_04176</name>
</gene>